<evidence type="ECO:0000313" key="14">
    <source>
        <dbReference type="Proteomes" id="UP000529446"/>
    </source>
</evidence>
<dbReference type="EMBL" id="JNFA01000011">
    <property type="protein sequence ID" value="KGL42665.1"/>
    <property type="molecule type" value="Genomic_DNA"/>
</dbReference>
<dbReference type="Proteomes" id="UP000543379">
    <property type="component" value="Unassembled WGS sequence"/>
</dbReference>
<dbReference type="Proteomes" id="UP000546806">
    <property type="component" value="Unassembled WGS sequence"/>
</dbReference>
<evidence type="ECO:0000256" key="1">
    <source>
        <dbReference type="SAM" id="Phobius"/>
    </source>
</evidence>
<reference evidence="13 14" key="2">
    <citation type="submission" date="2020-03" db="EMBL/GenBank/DDBJ databases">
        <title>Soil Listeria distribution.</title>
        <authorList>
            <person name="Liao J."/>
            <person name="Wiedmann M."/>
        </authorList>
    </citation>
    <scope>NUCLEOTIDE SEQUENCE [LARGE SCALE GENOMIC DNA]</scope>
    <source>
        <strain evidence="11 20">FSL L7-0153</strain>
        <strain evidence="9 13">FSL L7-0245</strain>
        <strain evidence="10 16">FSL L7-0259</strain>
        <strain evidence="8 14">FSL L7-0360</strain>
        <strain evidence="7 19">FSL L7-0435</strain>
        <strain evidence="6 15">FSL L7-0978</strain>
        <strain evidence="4 17">FSL L7-1387</strain>
        <strain evidence="5 21">FSL L7-1427</strain>
        <strain evidence="3 18">FSL L7-1816</strain>
    </source>
</reference>
<protein>
    <submittedName>
        <fullName evidence="2">Glycosyltransferase</fullName>
    </submittedName>
</protein>
<dbReference type="Proteomes" id="UP000539064">
    <property type="component" value="Unassembled WGS sequence"/>
</dbReference>
<dbReference type="Proteomes" id="UP000529446">
    <property type="component" value="Unassembled WGS sequence"/>
</dbReference>
<evidence type="ECO:0000313" key="19">
    <source>
        <dbReference type="Proteomes" id="UP000546806"/>
    </source>
</evidence>
<feature type="transmembrane region" description="Helical" evidence="1">
    <location>
        <begin position="46"/>
        <end position="69"/>
    </location>
</feature>
<evidence type="ECO:0000313" key="9">
    <source>
        <dbReference type="EMBL" id="MBC2167176.1"/>
    </source>
</evidence>
<reference evidence="2 12" key="1">
    <citation type="submission" date="2014-05" db="EMBL/GenBank/DDBJ databases">
        <title>Novel Listeriaceae from food processing environments.</title>
        <authorList>
            <person name="den Bakker H.C."/>
        </authorList>
    </citation>
    <scope>NUCLEOTIDE SEQUENCE [LARGE SCALE GENOMIC DNA]</scope>
    <source>
        <strain evidence="2 12">FSL A5-0281</strain>
    </source>
</reference>
<dbReference type="Proteomes" id="UP000550367">
    <property type="component" value="Unassembled WGS sequence"/>
</dbReference>
<dbReference type="Proteomes" id="UP000519573">
    <property type="component" value="Unassembled WGS sequence"/>
</dbReference>
<name>A0A099WEY4_9LIST</name>
<keyword evidence="2" id="KW-0808">Transferase</keyword>
<dbReference type="EMBL" id="JAARWW010000001">
    <property type="protein sequence ID" value="MBC2002359.1"/>
    <property type="molecule type" value="Genomic_DNA"/>
</dbReference>
<dbReference type="EMBL" id="JAARYY010000002">
    <property type="protein sequence ID" value="MBC2243278.1"/>
    <property type="molecule type" value="Genomic_DNA"/>
</dbReference>
<evidence type="ECO:0000313" key="4">
    <source>
        <dbReference type="EMBL" id="MBC1561409.1"/>
    </source>
</evidence>
<evidence type="ECO:0000313" key="15">
    <source>
        <dbReference type="Proteomes" id="UP000539064"/>
    </source>
</evidence>
<dbReference type="Proteomes" id="UP000541955">
    <property type="component" value="Unassembled WGS sequence"/>
</dbReference>
<dbReference type="Proteomes" id="UP000586951">
    <property type="component" value="Unassembled WGS sequence"/>
</dbReference>
<evidence type="ECO:0000313" key="21">
    <source>
        <dbReference type="Proteomes" id="UP000586951"/>
    </source>
</evidence>
<evidence type="ECO:0000313" key="17">
    <source>
        <dbReference type="Proteomes" id="UP000541955"/>
    </source>
</evidence>
<dbReference type="EMBL" id="JAARVG010000007">
    <property type="protein sequence ID" value="MBC1793530.1"/>
    <property type="molecule type" value="Genomic_DNA"/>
</dbReference>
<comment type="caution">
    <text evidence="2">The sequence shown here is derived from an EMBL/GenBank/DDBJ whole genome shotgun (WGS) entry which is preliminary data.</text>
</comment>
<dbReference type="AlphaFoldDB" id="A0A099WEY4"/>
<sequence length="75" mass="8510">MYFRYFYISGAIGLILLFVAQSLDFVKKIAIEGGLLDGSAYPDLLGTGLMPIPIIFFCISFVFLMLYIYKDLKIK</sequence>
<keyword evidence="1" id="KW-0472">Membrane</keyword>
<evidence type="ECO:0000313" key="20">
    <source>
        <dbReference type="Proteomes" id="UP000550367"/>
    </source>
</evidence>
<dbReference type="eggNOG" id="ENOG5033EBX">
    <property type="taxonomic scope" value="Bacteria"/>
</dbReference>
<keyword evidence="1" id="KW-1133">Transmembrane helix</keyword>
<evidence type="ECO:0000313" key="8">
    <source>
        <dbReference type="EMBL" id="MBC2118040.1"/>
    </source>
</evidence>
<proteinExistence type="predicted"/>
<evidence type="ECO:0000313" key="16">
    <source>
        <dbReference type="Proteomes" id="UP000541735"/>
    </source>
</evidence>
<dbReference type="RefSeq" id="WP_036084459.1">
    <property type="nucleotide sequence ID" value="NZ_CBCSHQ010000001.1"/>
</dbReference>
<organism evidence="2 12">
    <name type="scientific">Listeria booriae</name>
    <dbReference type="NCBI Taxonomy" id="1552123"/>
    <lineage>
        <taxon>Bacteria</taxon>
        <taxon>Bacillati</taxon>
        <taxon>Bacillota</taxon>
        <taxon>Bacilli</taxon>
        <taxon>Bacillales</taxon>
        <taxon>Listeriaceae</taxon>
        <taxon>Listeria</taxon>
    </lineage>
</organism>
<evidence type="ECO:0000313" key="6">
    <source>
        <dbReference type="EMBL" id="MBC1793530.1"/>
    </source>
</evidence>
<dbReference type="GeneID" id="58716611"/>
<evidence type="ECO:0000313" key="11">
    <source>
        <dbReference type="EMBL" id="MBC2243278.1"/>
    </source>
</evidence>
<dbReference type="EMBL" id="JAARXI010000010">
    <property type="protein sequence ID" value="MBC2118040.1"/>
    <property type="molecule type" value="Genomic_DNA"/>
</dbReference>
<dbReference type="EMBL" id="JAARRW010000002">
    <property type="protein sequence ID" value="MBC1561409.1"/>
    <property type="molecule type" value="Genomic_DNA"/>
</dbReference>
<accession>A0A099WEY4</accession>
<dbReference type="EMBL" id="JAARYD010000001">
    <property type="protein sequence ID" value="MBC2175178.1"/>
    <property type="molecule type" value="Genomic_DNA"/>
</dbReference>
<dbReference type="Proteomes" id="UP000541735">
    <property type="component" value="Unassembled WGS sequence"/>
</dbReference>
<evidence type="ECO:0000313" key="5">
    <source>
        <dbReference type="EMBL" id="MBC1565465.1"/>
    </source>
</evidence>
<gene>
    <name evidence="2" type="ORF">EP57_04175</name>
    <name evidence="3" type="ORF">HB811_07265</name>
    <name evidence="4" type="ORF">HB902_04950</name>
    <name evidence="5" type="ORF">HB907_08615</name>
    <name evidence="6" type="ORF">HCA52_08895</name>
    <name evidence="7" type="ORF">HCA78_01165</name>
    <name evidence="8" type="ORF">HCB06_15510</name>
    <name evidence="11" type="ORF">HCB25_04310</name>
    <name evidence="9" type="ORF">HCB26_11420</name>
    <name evidence="10" type="ORF">HCB27_01005</name>
</gene>
<evidence type="ECO:0000313" key="18">
    <source>
        <dbReference type="Proteomes" id="UP000543379"/>
    </source>
</evidence>
<evidence type="ECO:0000313" key="10">
    <source>
        <dbReference type="EMBL" id="MBC2175178.1"/>
    </source>
</evidence>
<evidence type="ECO:0000313" key="12">
    <source>
        <dbReference type="Proteomes" id="UP000029844"/>
    </source>
</evidence>
<dbReference type="EMBL" id="JAARYH010000004">
    <property type="protein sequence ID" value="MBC2167176.1"/>
    <property type="molecule type" value="Genomic_DNA"/>
</dbReference>
<evidence type="ECO:0000313" key="3">
    <source>
        <dbReference type="EMBL" id="MBC1316567.1"/>
    </source>
</evidence>
<evidence type="ECO:0000313" key="7">
    <source>
        <dbReference type="EMBL" id="MBC2002359.1"/>
    </source>
</evidence>
<keyword evidence="12" id="KW-1185">Reference proteome</keyword>
<dbReference type="EMBL" id="JAARRU010000002">
    <property type="protein sequence ID" value="MBC1565465.1"/>
    <property type="molecule type" value="Genomic_DNA"/>
</dbReference>
<dbReference type="GO" id="GO:0016740">
    <property type="term" value="F:transferase activity"/>
    <property type="evidence" value="ECO:0007669"/>
    <property type="project" value="UniProtKB-KW"/>
</dbReference>
<dbReference type="OrthoDB" id="9940522at2"/>
<evidence type="ECO:0000313" key="13">
    <source>
        <dbReference type="Proteomes" id="UP000519573"/>
    </source>
</evidence>
<dbReference type="Proteomes" id="UP000029844">
    <property type="component" value="Unassembled WGS sequence"/>
</dbReference>
<dbReference type="EMBL" id="JAAROV010000002">
    <property type="protein sequence ID" value="MBC1316567.1"/>
    <property type="molecule type" value="Genomic_DNA"/>
</dbReference>
<evidence type="ECO:0000313" key="2">
    <source>
        <dbReference type="EMBL" id="KGL42665.1"/>
    </source>
</evidence>
<keyword evidence="1" id="KW-0812">Transmembrane</keyword>